<feature type="region of interest" description="Disordered" evidence="1">
    <location>
        <begin position="109"/>
        <end position="128"/>
    </location>
</feature>
<evidence type="ECO:0000259" key="2">
    <source>
        <dbReference type="Pfam" id="PF10423"/>
    </source>
</evidence>
<comment type="caution">
    <text evidence="3">The sequence shown here is derived from an EMBL/GenBank/DDBJ whole genome shotgun (WGS) entry which is preliminary data.</text>
</comment>
<proteinExistence type="predicted"/>
<dbReference type="Gene3D" id="3.30.1730.10">
    <property type="entry name" value="AMP nucleoside phosphorylase, N-terminal domain"/>
    <property type="match status" value="1"/>
</dbReference>
<gene>
    <name evidence="3" type="ORF">ABDJ38_14915</name>
</gene>
<reference evidence="3 4" key="1">
    <citation type="submission" date="2024-05" db="EMBL/GenBank/DDBJ databases">
        <authorList>
            <person name="Park S."/>
        </authorList>
    </citation>
    <scope>NUCLEOTIDE SEQUENCE [LARGE SCALE GENOMIC DNA]</scope>
    <source>
        <strain evidence="3 4">DGU5</strain>
    </source>
</reference>
<dbReference type="Pfam" id="PF10423">
    <property type="entry name" value="AMNp_N"/>
    <property type="match status" value="1"/>
</dbReference>
<dbReference type="InterPro" id="IPR018953">
    <property type="entry name" value="AMP_nucleoside_Pase_N"/>
</dbReference>
<evidence type="ECO:0000256" key="1">
    <source>
        <dbReference type="SAM" id="MobiDB-lite"/>
    </source>
</evidence>
<organism evidence="3 4">
    <name type="scientific">Aurantiacibacter flavus</name>
    <dbReference type="NCBI Taxonomy" id="3145232"/>
    <lineage>
        <taxon>Bacteria</taxon>
        <taxon>Pseudomonadati</taxon>
        <taxon>Pseudomonadota</taxon>
        <taxon>Alphaproteobacteria</taxon>
        <taxon>Sphingomonadales</taxon>
        <taxon>Erythrobacteraceae</taxon>
        <taxon>Aurantiacibacter</taxon>
    </lineage>
</organism>
<evidence type="ECO:0000313" key="3">
    <source>
        <dbReference type="EMBL" id="MEN7538472.1"/>
    </source>
</evidence>
<name>A0ABV0D0K8_9SPHN</name>
<keyword evidence="4" id="KW-1185">Reference proteome</keyword>
<dbReference type="InterPro" id="IPR037109">
    <property type="entry name" value="AMP_N_sf"/>
</dbReference>
<sequence>MEVEIATSGVEIPYPYAIDGLDLEDVRAAELATVLPTTEPALVGDHVADGAVRQAAIRPLGHFSAKCCSAPLCRCLRGLGSSQVIGDYVLAHGYLRDDHVLDRMLDRCRHSRRSAGPSPRDRNRRRKG</sequence>
<evidence type="ECO:0000313" key="4">
    <source>
        <dbReference type="Proteomes" id="UP001484535"/>
    </source>
</evidence>
<accession>A0ABV0D0K8</accession>
<feature type="domain" description="AMP nucleoside phosphorylase N-terminal" evidence="2">
    <location>
        <begin position="2"/>
        <end position="55"/>
    </location>
</feature>
<protein>
    <recommendedName>
        <fullName evidence="2">AMP nucleoside phosphorylase N-terminal domain-containing protein</fullName>
    </recommendedName>
</protein>
<dbReference type="EMBL" id="JBDLBR010000005">
    <property type="protein sequence ID" value="MEN7538472.1"/>
    <property type="molecule type" value="Genomic_DNA"/>
</dbReference>
<dbReference type="Proteomes" id="UP001484535">
    <property type="component" value="Unassembled WGS sequence"/>
</dbReference>